<keyword evidence="5" id="KW-0143">Chaperone</keyword>
<comment type="caution">
    <text evidence="7">The sequence shown here is derived from an EMBL/GenBank/DDBJ whole genome shotgun (WGS) entry which is preliminary data.</text>
</comment>
<dbReference type="SUPFAM" id="SSF49493">
    <property type="entry name" value="HSP40/DnaJ peptide-binding domain"/>
    <property type="match status" value="2"/>
</dbReference>
<evidence type="ECO:0000256" key="5">
    <source>
        <dbReference type="ARBA" id="ARBA00023186"/>
    </source>
</evidence>
<dbReference type="FunFam" id="2.60.260.20:FF:000005">
    <property type="entry name" value="Chaperone protein dnaJ 1, mitochondrial"/>
    <property type="match status" value="1"/>
</dbReference>
<dbReference type="CDD" id="cd10747">
    <property type="entry name" value="DnaJ_C"/>
    <property type="match status" value="1"/>
</dbReference>
<accession>A0A645ACF6</accession>
<proteinExistence type="predicted"/>
<sequence>MEYKDYYKTLGVERNASADEIKKAYRKLAMKYHPDRNKDNKEAEEKFKDINEAYEVLSDTQKRARYDQLGSSYSQWQQNGGNASNFNWGDWANATGRGGTQVDMGDFGDLFGGGFSDFFSSIFGGMPTAGTRRQTRSSARPSYQQQVEITLDEAYHGTQRTFQVGQRRIEVKIPAGAKTGTKVRVAGGGPDGNSDLYLVMNVLPDARFTVEGQDLTTEIKVDLYTAILGGTVMVSTLGGNVTLTIPAGTQPGQTFRLKDRGLPVLRQANSFGNLFVKVKVELPRTLTKDQRELFEKLRTSK</sequence>
<keyword evidence="3" id="KW-0863">Zinc-finger</keyword>
<dbReference type="PROSITE" id="PS50076">
    <property type="entry name" value="DNAJ_2"/>
    <property type="match status" value="1"/>
</dbReference>
<dbReference type="EMBL" id="VSSQ01012140">
    <property type="protein sequence ID" value="MPM48533.1"/>
    <property type="molecule type" value="Genomic_DNA"/>
</dbReference>
<evidence type="ECO:0000256" key="1">
    <source>
        <dbReference type="ARBA" id="ARBA00022723"/>
    </source>
</evidence>
<gene>
    <name evidence="7" type="primary">dnaJ_42</name>
    <name evidence="7" type="ORF">SDC9_95258</name>
</gene>
<dbReference type="AlphaFoldDB" id="A0A645ACF6"/>
<protein>
    <submittedName>
        <fullName evidence="7">Chaperone protein DnaJ</fullName>
    </submittedName>
</protein>
<dbReference type="PRINTS" id="PR00625">
    <property type="entry name" value="JDOMAIN"/>
</dbReference>
<reference evidence="7" key="1">
    <citation type="submission" date="2019-08" db="EMBL/GenBank/DDBJ databases">
        <authorList>
            <person name="Kucharzyk K."/>
            <person name="Murdoch R.W."/>
            <person name="Higgins S."/>
            <person name="Loffler F."/>
        </authorList>
    </citation>
    <scope>NUCLEOTIDE SEQUENCE</scope>
</reference>
<keyword evidence="4" id="KW-0862">Zinc</keyword>
<keyword evidence="2" id="KW-0677">Repeat</keyword>
<dbReference type="PROSITE" id="PS00636">
    <property type="entry name" value="DNAJ_1"/>
    <property type="match status" value="1"/>
</dbReference>
<dbReference type="SUPFAM" id="SSF46565">
    <property type="entry name" value="Chaperone J-domain"/>
    <property type="match status" value="1"/>
</dbReference>
<dbReference type="CDD" id="cd06257">
    <property type="entry name" value="DnaJ"/>
    <property type="match status" value="1"/>
</dbReference>
<keyword evidence="1" id="KW-0479">Metal-binding</keyword>
<dbReference type="GO" id="GO:0042026">
    <property type="term" value="P:protein refolding"/>
    <property type="evidence" value="ECO:0007669"/>
    <property type="project" value="TreeGrafter"/>
</dbReference>
<name>A0A645ACF6_9ZZZZ</name>
<dbReference type="InterPro" id="IPR036869">
    <property type="entry name" value="J_dom_sf"/>
</dbReference>
<evidence type="ECO:0000256" key="2">
    <source>
        <dbReference type="ARBA" id="ARBA00022737"/>
    </source>
</evidence>
<evidence type="ECO:0000256" key="3">
    <source>
        <dbReference type="ARBA" id="ARBA00022771"/>
    </source>
</evidence>
<evidence type="ECO:0000259" key="6">
    <source>
        <dbReference type="PROSITE" id="PS50076"/>
    </source>
</evidence>
<feature type="domain" description="J" evidence="6">
    <location>
        <begin position="5"/>
        <end position="70"/>
    </location>
</feature>
<evidence type="ECO:0000256" key="4">
    <source>
        <dbReference type="ARBA" id="ARBA00022833"/>
    </source>
</evidence>
<dbReference type="Pfam" id="PF01556">
    <property type="entry name" value="DnaJ_C"/>
    <property type="match status" value="1"/>
</dbReference>
<dbReference type="GO" id="GO:0008270">
    <property type="term" value="F:zinc ion binding"/>
    <property type="evidence" value="ECO:0007669"/>
    <property type="project" value="UniProtKB-KW"/>
</dbReference>
<dbReference type="Gene3D" id="1.10.287.110">
    <property type="entry name" value="DnaJ domain"/>
    <property type="match status" value="1"/>
</dbReference>
<dbReference type="InterPro" id="IPR002939">
    <property type="entry name" value="DnaJ_C"/>
</dbReference>
<dbReference type="Gene3D" id="2.60.260.20">
    <property type="entry name" value="Urease metallochaperone UreE, N-terminal domain"/>
    <property type="match status" value="2"/>
</dbReference>
<dbReference type="Pfam" id="PF00226">
    <property type="entry name" value="DnaJ"/>
    <property type="match status" value="1"/>
</dbReference>
<dbReference type="GO" id="GO:0051082">
    <property type="term" value="F:unfolded protein binding"/>
    <property type="evidence" value="ECO:0007669"/>
    <property type="project" value="InterPro"/>
</dbReference>
<dbReference type="GO" id="GO:0005737">
    <property type="term" value="C:cytoplasm"/>
    <property type="evidence" value="ECO:0007669"/>
    <property type="project" value="TreeGrafter"/>
</dbReference>
<dbReference type="SMART" id="SM00271">
    <property type="entry name" value="DnaJ"/>
    <property type="match status" value="1"/>
</dbReference>
<dbReference type="InterPro" id="IPR018253">
    <property type="entry name" value="DnaJ_domain_CS"/>
</dbReference>
<organism evidence="7">
    <name type="scientific">bioreactor metagenome</name>
    <dbReference type="NCBI Taxonomy" id="1076179"/>
    <lineage>
        <taxon>unclassified sequences</taxon>
        <taxon>metagenomes</taxon>
        <taxon>ecological metagenomes</taxon>
    </lineage>
</organism>
<evidence type="ECO:0000313" key="7">
    <source>
        <dbReference type="EMBL" id="MPM48533.1"/>
    </source>
</evidence>
<dbReference type="InterPro" id="IPR008971">
    <property type="entry name" value="HSP40/DnaJ_pept-bd"/>
</dbReference>
<dbReference type="PANTHER" id="PTHR43096">
    <property type="entry name" value="DNAJ HOMOLOG 1, MITOCHONDRIAL-RELATED"/>
    <property type="match status" value="1"/>
</dbReference>
<dbReference type="InterPro" id="IPR001623">
    <property type="entry name" value="DnaJ_domain"/>
</dbReference>
<dbReference type="PANTHER" id="PTHR43096:SF48">
    <property type="entry name" value="CHAPERONE PROTEIN DNAJ"/>
    <property type="match status" value="1"/>
</dbReference>